<dbReference type="PANTHER" id="PTHR36175:SF1">
    <property type="entry name" value="CYANOPHYCINASE"/>
    <property type="match status" value="1"/>
</dbReference>
<proteinExistence type="inferred from homology"/>
<evidence type="ECO:0000256" key="4">
    <source>
        <dbReference type="ARBA" id="ARBA00022825"/>
    </source>
</evidence>
<gene>
    <name evidence="5" type="ORF">UABAM_00485</name>
</gene>
<dbReference type="EMBL" id="AP019860">
    <property type="protein sequence ID" value="BBM82142.1"/>
    <property type="molecule type" value="Genomic_DNA"/>
</dbReference>
<dbReference type="SUPFAM" id="SSF52317">
    <property type="entry name" value="Class I glutamine amidotransferase-like"/>
    <property type="match status" value="1"/>
</dbReference>
<organism evidence="5 6">
    <name type="scientific">Uabimicrobium amorphum</name>
    <dbReference type="NCBI Taxonomy" id="2596890"/>
    <lineage>
        <taxon>Bacteria</taxon>
        <taxon>Pseudomonadati</taxon>
        <taxon>Planctomycetota</taxon>
        <taxon>Candidatus Uabimicrobiia</taxon>
        <taxon>Candidatus Uabimicrobiales</taxon>
        <taxon>Candidatus Uabimicrobiaceae</taxon>
        <taxon>Candidatus Uabimicrobium</taxon>
    </lineage>
</organism>
<evidence type="ECO:0000256" key="2">
    <source>
        <dbReference type="ARBA" id="ARBA00022670"/>
    </source>
</evidence>
<keyword evidence="4" id="KW-0720">Serine protease</keyword>
<dbReference type="RefSeq" id="WP_151966394.1">
    <property type="nucleotide sequence ID" value="NZ_AP019860.1"/>
</dbReference>
<dbReference type="Gene3D" id="3.40.50.880">
    <property type="match status" value="1"/>
</dbReference>
<dbReference type="PANTHER" id="PTHR36175">
    <property type="entry name" value="CYANOPHYCINASE"/>
    <property type="match status" value="1"/>
</dbReference>
<accession>A0A5S9F191</accession>
<dbReference type="InterPro" id="IPR005320">
    <property type="entry name" value="Peptidase_S51"/>
</dbReference>
<keyword evidence="6" id="KW-1185">Reference proteome</keyword>
<keyword evidence="2" id="KW-0645">Protease</keyword>
<name>A0A5S9F191_UABAM</name>
<evidence type="ECO:0000256" key="1">
    <source>
        <dbReference type="ARBA" id="ARBA00006534"/>
    </source>
</evidence>
<dbReference type="KEGG" id="uam:UABAM_00485"/>
<dbReference type="OrthoDB" id="9799980at2"/>
<evidence type="ECO:0000256" key="3">
    <source>
        <dbReference type="ARBA" id="ARBA00022801"/>
    </source>
</evidence>
<evidence type="ECO:0000313" key="6">
    <source>
        <dbReference type="Proteomes" id="UP000326354"/>
    </source>
</evidence>
<dbReference type="InterPro" id="IPR029062">
    <property type="entry name" value="Class_I_gatase-like"/>
</dbReference>
<dbReference type="Pfam" id="PF03575">
    <property type="entry name" value="Peptidase_S51"/>
    <property type="match status" value="1"/>
</dbReference>
<evidence type="ECO:0000313" key="5">
    <source>
        <dbReference type="EMBL" id="BBM82142.1"/>
    </source>
</evidence>
<sequence>MTKTLQIISIFVICSVTISAQSSLQNHTVNYDCYVTGNPHDVKVKTTPGLGLQGGGGDEDAMMRFLISKAKGGDFLVLRTSGSDGYNDYVWDFGGVDSVTTLVIKNKEASKDPFVISTIRNAEVIFFSGGDQSKYQQLWQNTEIQRLILHKFANGTPMGGTSAGAMIMSEYFFTARNGSVYSDEMLDDPYNRYATLDKNFLSLVEGVIIDTHFRERDRMGRLVGFLARIATDWKKKSKAIALQTNTAIFIEADNNVRVYAPPGEHVYFVKPDGLPEHCKSQDALTYREISVCKITQGTFNLKTWQGDGDVYRFSAIEGRLFPKSPY</sequence>
<reference evidence="5 6" key="1">
    <citation type="submission" date="2019-08" db="EMBL/GenBank/DDBJ databases">
        <title>Complete genome sequence of Candidatus Uab amorphum.</title>
        <authorList>
            <person name="Shiratori T."/>
            <person name="Suzuki S."/>
            <person name="Kakizawa Y."/>
            <person name="Ishida K."/>
        </authorList>
    </citation>
    <scope>NUCLEOTIDE SEQUENCE [LARGE SCALE GENOMIC DNA]</scope>
    <source>
        <strain evidence="5 6">SRT547</strain>
    </source>
</reference>
<comment type="similarity">
    <text evidence="1">Belongs to the peptidase S51 family.</text>
</comment>
<keyword evidence="3" id="KW-0378">Hydrolase</keyword>
<dbReference type="Proteomes" id="UP000326354">
    <property type="component" value="Chromosome"/>
</dbReference>
<protein>
    <submittedName>
        <fullName evidence="5">Cyanophycinase</fullName>
    </submittedName>
</protein>
<dbReference type="GO" id="GO:0006508">
    <property type="term" value="P:proteolysis"/>
    <property type="evidence" value="ECO:0007669"/>
    <property type="project" value="UniProtKB-KW"/>
</dbReference>
<dbReference type="CDD" id="cd03145">
    <property type="entry name" value="GAT1_cyanophycinase"/>
    <property type="match status" value="1"/>
</dbReference>
<dbReference type="AlphaFoldDB" id="A0A5S9F191"/>
<dbReference type="GO" id="GO:0008236">
    <property type="term" value="F:serine-type peptidase activity"/>
    <property type="evidence" value="ECO:0007669"/>
    <property type="project" value="UniProtKB-KW"/>
</dbReference>